<dbReference type="OrthoDB" id="6388153at2"/>
<evidence type="ECO:0000313" key="2">
    <source>
        <dbReference type="Proteomes" id="UP000219285"/>
    </source>
</evidence>
<dbReference type="Proteomes" id="UP000219285">
    <property type="component" value="Chromosome"/>
</dbReference>
<dbReference type="RefSeq" id="WP_075607856.1">
    <property type="nucleotide sequence ID" value="NZ_CP052766.1"/>
</dbReference>
<dbReference type="KEGG" id="apel:CA267_008660"/>
<reference evidence="2" key="1">
    <citation type="submission" date="2014-12" db="EMBL/GenBank/DDBJ databases">
        <title>Complete genome sequence of a multi-drug resistant Klebsiella pneumoniae.</title>
        <authorList>
            <person name="Hua X."/>
            <person name="Chen Q."/>
            <person name="Li X."/>
            <person name="Feng Y."/>
            <person name="Ruan Z."/>
            <person name="Yu Y."/>
        </authorList>
    </citation>
    <scope>NUCLEOTIDE SEQUENCE [LARGE SCALE GENOMIC DNA]</scope>
    <source>
        <strain evidence="2">5.12</strain>
    </source>
</reference>
<proteinExistence type="predicted"/>
<evidence type="ECO:0008006" key="3">
    <source>
        <dbReference type="Google" id="ProtNLM"/>
    </source>
</evidence>
<organism evidence="1 2">
    <name type="scientific">Alteromonas pelagimontana</name>
    <dbReference type="NCBI Taxonomy" id="1858656"/>
    <lineage>
        <taxon>Bacteria</taxon>
        <taxon>Pseudomonadati</taxon>
        <taxon>Pseudomonadota</taxon>
        <taxon>Gammaproteobacteria</taxon>
        <taxon>Alteromonadales</taxon>
        <taxon>Alteromonadaceae</taxon>
        <taxon>Alteromonas/Salinimonas group</taxon>
        <taxon>Alteromonas</taxon>
    </lineage>
</organism>
<sequence length="110" mass="11444">MSSIIGNNINSAIMSGQFGLQQAFKGMNQASLNIAQRSAQTHVAENGPGQVLANASLNNLANIKNTLPQSANSPTSDLLSLKLNSMNAQASAKVLDKAFDTVGTIIDTLT</sequence>
<evidence type="ECO:0000313" key="1">
    <source>
        <dbReference type="EMBL" id="QJR80847.1"/>
    </source>
</evidence>
<dbReference type="AlphaFoldDB" id="A0A6M4MCT6"/>
<accession>A0A6M4MCT6</accession>
<keyword evidence="2" id="KW-1185">Reference proteome</keyword>
<dbReference type="EMBL" id="CP052766">
    <property type="protein sequence ID" value="QJR80847.1"/>
    <property type="molecule type" value="Genomic_DNA"/>
</dbReference>
<protein>
    <recommendedName>
        <fullName evidence="3">Flagellar biosynthesis protein FlgE</fullName>
    </recommendedName>
</protein>
<gene>
    <name evidence="1" type="ORF">CA267_008660</name>
</gene>
<name>A0A6M4MCT6_9ALTE</name>
<reference evidence="1 2" key="2">
    <citation type="submission" date="2020-04" db="EMBL/GenBank/DDBJ databases">
        <title>Complete genome sequence of Alteromonas pelagimontana 5.12T.</title>
        <authorList>
            <person name="Sinha R.K."/>
            <person name="Krishnan K.P."/>
            <person name="Kurian J.P."/>
        </authorList>
    </citation>
    <scope>NUCLEOTIDE SEQUENCE [LARGE SCALE GENOMIC DNA]</scope>
    <source>
        <strain evidence="1 2">5.12</strain>
    </source>
</reference>